<proteinExistence type="inferred from homology"/>
<comment type="subcellular location">
    <subcellularLocation>
        <location evidence="1 6">Secreted</location>
    </subcellularLocation>
</comment>
<gene>
    <name evidence="7" type="ORF">SLEP1_g33088</name>
</gene>
<accession>A0AAV5KFJ2</accession>
<keyword evidence="8" id="KW-1185">Reference proteome</keyword>
<dbReference type="Proteomes" id="UP001054252">
    <property type="component" value="Unassembled WGS sequence"/>
</dbReference>
<evidence type="ECO:0000256" key="3">
    <source>
        <dbReference type="ARBA" id="ARBA00022471"/>
    </source>
</evidence>
<evidence type="ECO:0000313" key="7">
    <source>
        <dbReference type="EMBL" id="GKV23353.1"/>
    </source>
</evidence>
<protein>
    <recommendedName>
        <fullName evidence="6">S-protein homolog</fullName>
    </recommendedName>
</protein>
<dbReference type="PANTHER" id="PTHR31232:SF149">
    <property type="entry name" value="S-PROTEIN HOMOLOG"/>
    <property type="match status" value="1"/>
</dbReference>
<organism evidence="7 8">
    <name type="scientific">Rubroshorea leprosula</name>
    <dbReference type="NCBI Taxonomy" id="152421"/>
    <lineage>
        <taxon>Eukaryota</taxon>
        <taxon>Viridiplantae</taxon>
        <taxon>Streptophyta</taxon>
        <taxon>Embryophyta</taxon>
        <taxon>Tracheophyta</taxon>
        <taxon>Spermatophyta</taxon>
        <taxon>Magnoliopsida</taxon>
        <taxon>eudicotyledons</taxon>
        <taxon>Gunneridae</taxon>
        <taxon>Pentapetalae</taxon>
        <taxon>rosids</taxon>
        <taxon>malvids</taxon>
        <taxon>Malvales</taxon>
        <taxon>Dipterocarpaceae</taxon>
        <taxon>Rubroshorea</taxon>
    </lineage>
</organism>
<evidence type="ECO:0000256" key="1">
    <source>
        <dbReference type="ARBA" id="ARBA00004613"/>
    </source>
</evidence>
<feature type="chain" id="PRO_5043097230" description="S-protein homolog" evidence="6">
    <location>
        <begin position="27"/>
        <end position="134"/>
    </location>
</feature>
<dbReference type="Pfam" id="PF05938">
    <property type="entry name" value="Self-incomp_S1"/>
    <property type="match status" value="1"/>
</dbReference>
<dbReference type="EMBL" id="BPVZ01000062">
    <property type="protein sequence ID" value="GKV23353.1"/>
    <property type="molecule type" value="Genomic_DNA"/>
</dbReference>
<comment type="caution">
    <text evidence="7">The sequence shown here is derived from an EMBL/GenBank/DDBJ whole genome shotgun (WGS) entry which is preliminary data.</text>
</comment>
<dbReference type="GO" id="GO:0060320">
    <property type="term" value="P:rejection of self pollen"/>
    <property type="evidence" value="ECO:0007669"/>
    <property type="project" value="UniProtKB-KW"/>
</dbReference>
<comment type="similarity">
    <text evidence="2 6">Belongs to the plant self-incompatibility (S1) protein family.</text>
</comment>
<name>A0AAV5KFJ2_9ROSI</name>
<dbReference type="AlphaFoldDB" id="A0AAV5KFJ2"/>
<evidence type="ECO:0000256" key="4">
    <source>
        <dbReference type="ARBA" id="ARBA00022525"/>
    </source>
</evidence>
<keyword evidence="5 6" id="KW-0732">Signal</keyword>
<reference evidence="7 8" key="1">
    <citation type="journal article" date="2021" name="Commun. Biol.">
        <title>The genome of Shorea leprosula (Dipterocarpaceae) highlights the ecological relevance of drought in aseasonal tropical rainforests.</title>
        <authorList>
            <person name="Ng K.K.S."/>
            <person name="Kobayashi M.J."/>
            <person name="Fawcett J.A."/>
            <person name="Hatakeyama M."/>
            <person name="Paape T."/>
            <person name="Ng C.H."/>
            <person name="Ang C.C."/>
            <person name="Tnah L.H."/>
            <person name="Lee C.T."/>
            <person name="Nishiyama T."/>
            <person name="Sese J."/>
            <person name="O'Brien M.J."/>
            <person name="Copetti D."/>
            <person name="Mohd Noor M.I."/>
            <person name="Ong R.C."/>
            <person name="Putra M."/>
            <person name="Sireger I.Z."/>
            <person name="Indrioko S."/>
            <person name="Kosugi Y."/>
            <person name="Izuno A."/>
            <person name="Isagi Y."/>
            <person name="Lee S.L."/>
            <person name="Shimizu K.K."/>
        </authorList>
    </citation>
    <scope>NUCLEOTIDE SEQUENCE [LARGE SCALE GENOMIC DNA]</scope>
    <source>
        <strain evidence="7">214</strain>
    </source>
</reference>
<evidence type="ECO:0000313" key="8">
    <source>
        <dbReference type="Proteomes" id="UP001054252"/>
    </source>
</evidence>
<evidence type="ECO:0000256" key="2">
    <source>
        <dbReference type="ARBA" id="ARBA00005581"/>
    </source>
</evidence>
<feature type="signal peptide" evidence="6">
    <location>
        <begin position="1"/>
        <end position="26"/>
    </location>
</feature>
<evidence type="ECO:0000256" key="5">
    <source>
        <dbReference type="ARBA" id="ARBA00022729"/>
    </source>
</evidence>
<dbReference type="InterPro" id="IPR010264">
    <property type="entry name" value="Self-incomp_S1"/>
</dbReference>
<dbReference type="GO" id="GO:0005576">
    <property type="term" value="C:extracellular region"/>
    <property type="evidence" value="ECO:0007669"/>
    <property type="project" value="UniProtKB-SubCell"/>
</dbReference>
<keyword evidence="4 6" id="KW-0964">Secreted</keyword>
<dbReference type="PANTHER" id="PTHR31232">
    <property type="match status" value="1"/>
</dbReference>
<evidence type="ECO:0000256" key="6">
    <source>
        <dbReference type="RuleBase" id="RU367044"/>
    </source>
</evidence>
<keyword evidence="3 6" id="KW-0713">Self-incompatibility</keyword>
<sequence length="134" mass="15947">MARVKRLILEVILLLSLLLELTTVVSIGPRTLQIFNNVQPADKLTVHCKSGDEDVGEVELKYGEVYEFKYNLNIWGTTLYFCRITWRYKTLSFDAYRHSRDFTTCDLYCVWSVTIDGPYFFDARKRIWVLLYRW</sequence>